<evidence type="ECO:0000256" key="2">
    <source>
        <dbReference type="SAM" id="MobiDB-lite"/>
    </source>
</evidence>
<organism evidence="6 7">
    <name type="scientific">Acetobacter garciniae</name>
    <dbReference type="NCBI Taxonomy" id="2817435"/>
    <lineage>
        <taxon>Bacteria</taxon>
        <taxon>Pseudomonadati</taxon>
        <taxon>Pseudomonadota</taxon>
        <taxon>Alphaproteobacteria</taxon>
        <taxon>Acetobacterales</taxon>
        <taxon>Acetobacteraceae</taxon>
        <taxon>Acetobacter</taxon>
    </lineage>
</organism>
<dbReference type="RefSeq" id="WP_207847537.1">
    <property type="nucleotide sequence ID" value="NZ_JAFVMH010000016.1"/>
</dbReference>
<evidence type="ECO:0000259" key="5">
    <source>
        <dbReference type="Pfam" id="PF25973"/>
    </source>
</evidence>
<keyword evidence="3" id="KW-0812">Transmembrane</keyword>
<dbReference type="Gene3D" id="2.40.420.20">
    <property type="match status" value="1"/>
</dbReference>
<sequence>MPRSLKTRLAVMLTLCVIVGDIGYLLVQRARNTIHLHNDATYASMPDVAIVQPKPAPPTVSMTLPGTLSAWYEAPIYAQASGYVKMWYQDYGAVVKAGDVLAEINTPRLDAEYAQAQADLKVLQAKYGLAAITANRWRAMGQSQAVSGQSVSVQNANEQAAHAELEAAQHKVDAYTALIRFKTVVAPFNGVVIARNINVGDYVGVGSGNLNANGTTSELFMVADTHAMRLFVSVPETFASILKPGLLAKVVVPQFPNRTFTAKFLTIAKGFDPNTRTVVTEFSIDNPDQKLWPGSFASVTITAPADKGIYTIPTGTLVFQEHGMQVATVDAQNIAHYHNITVGRMSDSYTEVDAGISPADKIINNPPADLLEGQKVRIAWPAQGYLSTPAPTPQPDNTDAEEDE</sequence>
<protein>
    <submittedName>
        <fullName evidence="6">Efflux RND transporter periplasmic adaptor subunit</fullName>
    </submittedName>
</protein>
<dbReference type="EMBL" id="JAFVMH010000016">
    <property type="protein sequence ID" value="MBO1326714.1"/>
    <property type="molecule type" value="Genomic_DNA"/>
</dbReference>
<evidence type="ECO:0000256" key="1">
    <source>
        <dbReference type="ARBA" id="ARBA00009477"/>
    </source>
</evidence>
<comment type="caution">
    <text evidence="6">The sequence shown here is derived from an EMBL/GenBank/DDBJ whole genome shotgun (WGS) entry which is preliminary data.</text>
</comment>
<dbReference type="Gene3D" id="1.10.287.470">
    <property type="entry name" value="Helix hairpin bin"/>
    <property type="match status" value="1"/>
</dbReference>
<dbReference type="GO" id="GO:1990281">
    <property type="term" value="C:efflux pump complex"/>
    <property type="evidence" value="ECO:0007669"/>
    <property type="project" value="TreeGrafter"/>
</dbReference>
<evidence type="ECO:0000313" key="7">
    <source>
        <dbReference type="Proteomes" id="UP000664073"/>
    </source>
</evidence>
<accession>A0A939HQP9</accession>
<evidence type="ECO:0000313" key="6">
    <source>
        <dbReference type="EMBL" id="MBO1326714.1"/>
    </source>
</evidence>
<feature type="transmembrane region" description="Helical" evidence="3">
    <location>
        <begin position="9"/>
        <end position="27"/>
    </location>
</feature>
<feature type="region of interest" description="Disordered" evidence="2">
    <location>
        <begin position="385"/>
        <end position="404"/>
    </location>
</feature>
<keyword evidence="7" id="KW-1185">Reference proteome</keyword>
<dbReference type="SUPFAM" id="SSF111369">
    <property type="entry name" value="HlyD-like secretion proteins"/>
    <property type="match status" value="1"/>
</dbReference>
<dbReference type="AlphaFoldDB" id="A0A939HQP9"/>
<gene>
    <name evidence="6" type="ORF">J2D77_16340</name>
</gene>
<dbReference type="Gene3D" id="2.40.30.170">
    <property type="match status" value="1"/>
</dbReference>
<evidence type="ECO:0000256" key="3">
    <source>
        <dbReference type="SAM" id="Phobius"/>
    </source>
</evidence>
<reference evidence="6" key="1">
    <citation type="submission" date="2021-03" db="EMBL/GenBank/DDBJ databases">
        <title>The complete genome sequence of Acetobacter sp. TBRC 12339.</title>
        <authorList>
            <person name="Charoenyingcharoen P."/>
            <person name="Yukphan P."/>
        </authorList>
    </citation>
    <scope>NUCLEOTIDE SEQUENCE</scope>
    <source>
        <strain evidence="6">TBRC 12339</strain>
    </source>
</reference>
<dbReference type="Proteomes" id="UP000664073">
    <property type="component" value="Unassembled WGS sequence"/>
</dbReference>
<dbReference type="PANTHER" id="PTHR30469:SF37">
    <property type="entry name" value="RAGD PROTEIN"/>
    <property type="match status" value="1"/>
</dbReference>
<name>A0A939HQP9_9PROT</name>
<dbReference type="Gene3D" id="2.40.50.100">
    <property type="match status" value="1"/>
</dbReference>
<dbReference type="InterPro" id="IPR058792">
    <property type="entry name" value="Beta-barrel_RND_2"/>
</dbReference>
<dbReference type="GO" id="GO:0015562">
    <property type="term" value="F:efflux transmembrane transporter activity"/>
    <property type="evidence" value="ECO:0007669"/>
    <property type="project" value="TreeGrafter"/>
</dbReference>
<proteinExistence type="inferred from homology"/>
<dbReference type="PANTHER" id="PTHR30469">
    <property type="entry name" value="MULTIDRUG RESISTANCE PROTEIN MDTA"/>
    <property type="match status" value="1"/>
</dbReference>
<comment type="similarity">
    <text evidence="1">Belongs to the membrane fusion protein (MFP) (TC 8.A.1) family.</text>
</comment>
<evidence type="ECO:0000259" key="4">
    <source>
        <dbReference type="Pfam" id="PF25954"/>
    </source>
</evidence>
<dbReference type="Pfam" id="PF25954">
    <property type="entry name" value="Beta-barrel_RND_2"/>
    <property type="match status" value="1"/>
</dbReference>
<keyword evidence="3" id="KW-1133">Transmembrane helix</keyword>
<keyword evidence="3" id="KW-0472">Membrane</keyword>
<dbReference type="InterPro" id="IPR058647">
    <property type="entry name" value="BSH_CzcB-like"/>
</dbReference>
<feature type="domain" description="CusB-like beta-barrel" evidence="4">
    <location>
        <begin position="232"/>
        <end position="304"/>
    </location>
</feature>
<feature type="domain" description="CzcB-like barrel-sandwich hybrid" evidence="5">
    <location>
        <begin position="75"/>
        <end position="204"/>
    </location>
</feature>
<dbReference type="Pfam" id="PF25973">
    <property type="entry name" value="BSH_CzcB"/>
    <property type="match status" value="1"/>
</dbReference>
<dbReference type="InterPro" id="IPR006143">
    <property type="entry name" value="RND_pump_MFP"/>
</dbReference>
<dbReference type="NCBIfam" id="TIGR01730">
    <property type="entry name" value="RND_mfp"/>
    <property type="match status" value="1"/>
</dbReference>